<sequence>MMRIFKVRVQLEKKEELPKSIESTAYVSLLVLAVDENQAKQIAKEYFLEEGLGEENLKSLEAEEVEINKGGVLGVFIG</sequence>
<comment type="caution">
    <text evidence="1">The sequence shown here is derived from an EMBL/GenBank/DDBJ whole genome shotgun (WGS) entry which is preliminary data.</text>
</comment>
<protein>
    <submittedName>
        <fullName evidence="1">Uncharacterized protein</fullName>
    </submittedName>
</protein>
<reference evidence="1" key="1">
    <citation type="journal article" date="2020" name="mSystems">
        <title>Genome- and Community-Level Interaction Insights into Carbon Utilization and Element Cycling Functions of Hydrothermarchaeota in Hydrothermal Sediment.</title>
        <authorList>
            <person name="Zhou Z."/>
            <person name="Liu Y."/>
            <person name="Xu W."/>
            <person name="Pan J."/>
            <person name="Luo Z.H."/>
            <person name="Li M."/>
        </authorList>
    </citation>
    <scope>NUCLEOTIDE SEQUENCE [LARGE SCALE GENOMIC DNA]</scope>
    <source>
        <strain evidence="1">HyVt-28</strain>
    </source>
</reference>
<name>A0A7V0Q7I4_UNCW3</name>
<dbReference type="AlphaFoldDB" id="A0A7V0Q7I4"/>
<evidence type="ECO:0000313" key="1">
    <source>
        <dbReference type="EMBL" id="HDL60455.1"/>
    </source>
</evidence>
<proteinExistence type="predicted"/>
<organism evidence="1">
    <name type="scientific">candidate division WOR-3 bacterium</name>
    <dbReference type="NCBI Taxonomy" id="2052148"/>
    <lineage>
        <taxon>Bacteria</taxon>
        <taxon>Bacteria division WOR-3</taxon>
    </lineage>
</organism>
<gene>
    <name evidence="1" type="ORF">ENH14_03260</name>
</gene>
<dbReference type="EMBL" id="DRDR01000140">
    <property type="protein sequence ID" value="HDL60455.1"/>
    <property type="molecule type" value="Genomic_DNA"/>
</dbReference>
<dbReference type="Proteomes" id="UP000886381">
    <property type="component" value="Unassembled WGS sequence"/>
</dbReference>
<accession>A0A7V0Q7I4</accession>